<accession>A0A3Q0II35</accession>
<protein>
    <submittedName>
        <fullName evidence="2">Uncharacterized protein LOC103524794</fullName>
    </submittedName>
</protein>
<name>A0A3Q0II35_DIACI</name>
<keyword evidence="1" id="KW-1185">Reference proteome</keyword>
<dbReference type="GeneID" id="103524794"/>
<dbReference type="PaxDb" id="121845-A0A3Q0II35"/>
<evidence type="ECO:0000313" key="2">
    <source>
        <dbReference type="RefSeq" id="XP_026675881.1"/>
    </source>
</evidence>
<reference evidence="2" key="1">
    <citation type="submission" date="2025-08" db="UniProtKB">
        <authorList>
            <consortium name="RefSeq"/>
        </authorList>
    </citation>
    <scope>IDENTIFICATION</scope>
</reference>
<dbReference type="Proteomes" id="UP000079169">
    <property type="component" value="Unplaced"/>
</dbReference>
<dbReference type="KEGG" id="dci:103524794"/>
<evidence type="ECO:0000313" key="1">
    <source>
        <dbReference type="Proteomes" id="UP000079169"/>
    </source>
</evidence>
<proteinExistence type="predicted"/>
<dbReference type="RefSeq" id="XP_026675881.1">
    <property type="nucleotide sequence ID" value="XM_026820080.1"/>
</dbReference>
<organism evidence="1 2">
    <name type="scientific">Diaphorina citri</name>
    <name type="common">Asian citrus psyllid</name>
    <dbReference type="NCBI Taxonomy" id="121845"/>
    <lineage>
        <taxon>Eukaryota</taxon>
        <taxon>Metazoa</taxon>
        <taxon>Ecdysozoa</taxon>
        <taxon>Arthropoda</taxon>
        <taxon>Hexapoda</taxon>
        <taxon>Insecta</taxon>
        <taxon>Pterygota</taxon>
        <taxon>Neoptera</taxon>
        <taxon>Paraneoptera</taxon>
        <taxon>Hemiptera</taxon>
        <taxon>Sternorrhyncha</taxon>
        <taxon>Psylloidea</taxon>
        <taxon>Psyllidae</taxon>
        <taxon>Diaphorininae</taxon>
        <taxon>Diaphorina</taxon>
    </lineage>
</organism>
<gene>
    <name evidence="2" type="primary">LOC103524794</name>
</gene>
<sequence length="449" mass="50885">MDKCIGAQHSKDHLVYSTPKVGVTIKMKDLIHMRLRVNKSINDSTDELKAMKLRPPEHKKSFIDMISRKSGLNISYVSNSDDPEDQKSDYSEEIEENEILEEVFKKNSISSLDSVRSGASLKYKPIVCPLNSCYKFVSDIFECCKSIKSKDSLRMVQLKQPGSMRPHTFGGEKKRNIHISERDLCEKDDSTDELKAMKLRPPEHKKSFIDMISRKSGLNISYVSNSDDPEDQKSDYSEEIEENEILEEVFKKNSISSLDSVRSGASLKYKPIVCPLNSCYKFVSVSGLITHFKFDHPQIPIQMTACNDPVSFFVQSSVIESKNIVNEKIFVIDADSHEDSGYFALNITKQCFAETDMLLIWVSEIKLNSIQYLYKIQAKNNDNDRGKVVSYFGPVTNHQDPLAVFQNGDCLVIPMTVFDSFKDYADGFDVTITFTVGPECAPVDANELK</sequence>
<dbReference type="AlphaFoldDB" id="A0A3Q0II35"/>